<evidence type="ECO:0000256" key="1">
    <source>
        <dbReference type="SAM" id="SignalP"/>
    </source>
</evidence>
<feature type="signal peptide" evidence="1">
    <location>
        <begin position="1"/>
        <end position="25"/>
    </location>
</feature>
<name>A0A327SXA0_9SPHI</name>
<comment type="caution">
    <text evidence="2">The sequence shown here is derived from an EMBL/GenBank/DDBJ whole genome shotgun (WGS) entry which is preliminary data.</text>
</comment>
<organism evidence="2 3">
    <name type="scientific">Pedobacter cryoconitis</name>
    <dbReference type="NCBI Taxonomy" id="188932"/>
    <lineage>
        <taxon>Bacteria</taxon>
        <taxon>Pseudomonadati</taxon>
        <taxon>Bacteroidota</taxon>
        <taxon>Sphingobacteriia</taxon>
        <taxon>Sphingobacteriales</taxon>
        <taxon>Sphingobacteriaceae</taxon>
        <taxon>Pedobacter</taxon>
    </lineage>
</organism>
<gene>
    <name evidence="2" type="ORF">LY11_02538</name>
</gene>
<dbReference type="AlphaFoldDB" id="A0A327SXA0"/>
<feature type="chain" id="PRO_5016392934" evidence="1">
    <location>
        <begin position="26"/>
        <end position="307"/>
    </location>
</feature>
<protein>
    <submittedName>
        <fullName evidence="2">Uncharacterized protein</fullName>
    </submittedName>
</protein>
<evidence type="ECO:0000313" key="2">
    <source>
        <dbReference type="EMBL" id="RAJ30197.1"/>
    </source>
</evidence>
<dbReference type="OrthoDB" id="748322at2"/>
<keyword evidence="1" id="KW-0732">Signal</keyword>
<dbReference type="RefSeq" id="WP_111634015.1">
    <property type="nucleotide sequence ID" value="NZ_QLLR01000011.1"/>
</dbReference>
<dbReference type="Proteomes" id="UP000249754">
    <property type="component" value="Unassembled WGS sequence"/>
</dbReference>
<dbReference type="EMBL" id="QLLR01000011">
    <property type="protein sequence ID" value="RAJ30197.1"/>
    <property type="molecule type" value="Genomic_DNA"/>
</dbReference>
<proteinExistence type="predicted"/>
<evidence type="ECO:0000313" key="3">
    <source>
        <dbReference type="Proteomes" id="UP000249754"/>
    </source>
</evidence>
<reference evidence="2 3" key="1">
    <citation type="submission" date="2018-06" db="EMBL/GenBank/DDBJ databases">
        <title>Genomic Encyclopedia of Archaeal and Bacterial Type Strains, Phase II (KMG-II): from individual species to whole genera.</title>
        <authorList>
            <person name="Goeker M."/>
        </authorList>
    </citation>
    <scope>NUCLEOTIDE SEQUENCE [LARGE SCALE GENOMIC DNA]</scope>
    <source>
        <strain evidence="2 3">DSM 14825</strain>
    </source>
</reference>
<sequence>MYIPKSGLKILLVITILFISSFTSAQDIAKEAMYLSFDNAFKDITGISSSLPIRLFKMKGVKRVILKGTEHVPDVRSVVIEFNDKGQWINMKTNTVDGSQVSITASYKDDKPFQIIISNRISADDFIYGFEYSGDLVKIKTLKGRWVRDLEYQLVGKQFLNTKLYSDTGKIDGSASPRKAALIMSYNVFREDKRAILKEININKEKYFSPNVITYSNTDWSLPFNIENKYVIVDDQIAGTDQYYYENPEKLVIEKTELDETTRFVYGIKDGLPVSLSLSKQPNEKWIKGAPESNVKVNNFSYEYFEQ</sequence>
<accession>A0A327SXA0</accession>